<evidence type="ECO:0000256" key="4">
    <source>
        <dbReference type="ARBA" id="ARBA00022989"/>
    </source>
</evidence>
<dbReference type="InterPro" id="IPR051836">
    <property type="entry name" value="Kremen_rcpt"/>
</dbReference>
<dbReference type="CDD" id="cd11296">
    <property type="entry name" value="O-FucT_like"/>
    <property type="match status" value="1"/>
</dbReference>
<dbReference type="PANTHER" id="PTHR24269:SF16">
    <property type="entry name" value="PROTEIN SLG1"/>
    <property type="match status" value="1"/>
</dbReference>
<evidence type="ECO:0000256" key="1">
    <source>
        <dbReference type="ARBA" id="ARBA00004167"/>
    </source>
</evidence>
<dbReference type="Pfam" id="PF01822">
    <property type="entry name" value="WSC"/>
    <property type="match status" value="2"/>
</dbReference>
<gene>
    <name evidence="11" type="primary">LOC100370596</name>
</gene>
<organism evidence="10 11">
    <name type="scientific">Saccoglossus kowalevskii</name>
    <name type="common">Acorn worm</name>
    <dbReference type="NCBI Taxonomy" id="10224"/>
    <lineage>
        <taxon>Eukaryota</taxon>
        <taxon>Metazoa</taxon>
        <taxon>Hemichordata</taxon>
        <taxon>Enteropneusta</taxon>
        <taxon>Harrimaniidae</taxon>
        <taxon>Saccoglossus</taxon>
    </lineage>
</organism>
<evidence type="ECO:0000256" key="2">
    <source>
        <dbReference type="ARBA" id="ARBA00022692"/>
    </source>
</evidence>
<accession>A0ABM0LYB9</accession>
<keyword evidence="2 8" id="KW-0812">Transmembrane</keyword>
<feature type="region of interest" description="Disordered" evidence="7">
    <location>
        <begin position="70"/>
        <end position="99"/>
    </location>
</feature>
<protein>
    <submittedName>
        <fullName evidence="11">Uncharacterized protein LOC100370596</fullName>
    </submittedName>
</protein>
<evidence type="ECO:0000259" key="9">
    <source>
        <dbReference type="PROSITE" id="PS51212"/>
    </source>
</evidence>
<evidence type="ECO:0000256" key="6">
    <source>
        <dbReference type="ARBA" id="ARBA00023180"/>
    </source>
</evidence>
<reference evidence="11" key="1">
    <citation type="submission" date="2025-08" db="UniProtKB">
        <authorList>
            <consortium name="RefSeq"/>
        </authorList>
    </citation>
    <scope>IDENTIFICATION</scope>
    <source>
        <tissue evidence="11">Testes</tissue>
    </source>
</reference>
<dbReference type="SMART" id="SM00321">
    <property type="entry name" value="WSC"/>
    <property type="match status" value="2"/>
</dbReference>
<evidence type="ECO:0000256" key="8">
    <source>
        <dbReference type="SAM" id="Phobius"/>
    </source>
</evidence>
<dbReference type="PROSITE" id="PS51212">
    <property type="entry name" value="WSC"/>
    <property type="match status" value="2"/>
</dbReference>
<sequence length="701" mass="79261">MATIRNVFAYFILLLFLGFFISTAIYSFGIKPVSKKSRSSTIRGITTFAGRDNAKETGDIESPVAIVTVSDHGSSEETNDNLQLSDMNESSDRQSDTDSFTVDTSVTHYLVPIHHFGSGPNFNFRNFRIAVLIALYNKMTIVERWFQTHGTQARSWRYLNETFDVTLLRKLLDVAYFDRFKRECDSNVDVVITTPSRSKDVEKIYERHSDIFEVDYGIQLPPWSQIKSITRLSDLESIRNIRCVGVYYPLAFEQFNISGKDELLRKVDKHLKWPTSIRRVADLVSDLVCGGRPYLSVHFRTKVGEGCKNDNCNKTQTLATGRAALQVSFDFSNLMKTRNLSCIYVALPPYAADYEDIFQQKLPNVITMKQLTDNTTIPELAKISDDNYKLSLLEQELCIRSTVFVSWVYSYWSQMVIYQRELQKAESFNIKDFPHWDVEGLNLITYSTSVFDFHLFADDTNLFKVLKNKAINLNNINFEFQEVRNCTTVLSLTITAQSYRTVMDWTERTGGGSDYIGCFRDKSARALEFQADLGSEMTIDLCINACGPHGKYAGVQYSSQCFCGDEYDKYGALNEDSCNMKCTGDNSEICGGTWANAVYKSREPTYIGCYVDKSSRALSGYSYSDGSNMTPKSCINACIANNDGHKVFYAGVQYASQCFCGTDFSKYDSADEADCSAACTGDSNEKCGGTWRNSVYKIEIV</sequence>
<evidence type="ECO:0000256" key="5">
    <source>
        <dbReference type="ARBA" id="ARBA00023136"/>
    </source>
</evidence>
<proteinExistence type="predicted"/>
<dbReference type="Proteomes" id="UP000694865">
    <property type="component" value="Unplaced"/>
</dbReference>
<feature type="transmembrane region" description="Helical" evidence="8">
    <location>
        <begin position="7"/>
        <end position="29"/>
    </location>
</feature>
<keyword evidence="5 8" id="KW-0472">Membrane</keyword>
<evidence type="ECO:0000313" key="11">
    <source>
        <dbReference type="RefSeq" id="XP_006812760.1"/>
    </source>
</evidence>
<dbReference type="GeneID" id="100370596"/>
<dbReference type="PANTHER" id="PTHR24269">
    <property type="entry name" value="KREMEN PROTEIN"/>
    <property type="match status" value="1"/>
</dbReference>
<keyword evidence="10" id="KW-1185">Reference proteome</keyword>
<evidence type="ECO:0000256" key="3">
    <source>
        <dbReference type="ARBA" id="ARBA00022729"/>
    </source>
</evidence>
<evidence type="ECO:0000256" key="7">
    <source>
        <dbReference type="SAM" id="MobiDB-lite"/>
    </source>
</evidence>
<keyword evidence="4 8" id="KW-1133">Transmembrane helix</keyword>
<dbReference type="Gene3D" id="3.40.50.11350">
    <property type="match status" value="1"/>
</dbReference>
<dbReference type="RefSeq" id="XP_006812760.1">
    <property type="nucleotide sequence ID" value="XM_006812697.1"/>
</dbReference>
<dbReference type="InterPro" id="IPR002889">
    <property type="entry name" value="WSC_carb-bd"/>
</dbReference>
<keyword evidence="6" id="KW-0325">Glycoprotein</keyword>
<feature type="domain" description="WSC" evidence="9">
    <location>
        <begin position="603"/>
        <end position="699"/>
    </location>
</feature>
<name>A0ABM0LYB9_SACKO</name>
<comment type="subcellular location">
    <subcellularLocation>
        <location evidence="1">Membrane</location>
        <topology evidence="1">Single-pass membrane protein</topology>
    </subcellularLocation>
</comment>
<evidence type="ECO:0000313" key="10">
    <source>
        <dbReference type="Proteomes" id="UP000694865"/>
    </source>
</evidence>
<keyword evidence="3" id="KW-0732">Signal</keyword>
<feature type="domain" description="WSC" evidence="9">
    <location>
        <begin position="512"/>
        <end position="602"/>
    </location>
</feature>